<dbReference type="SUPFAM" id="SSF48452">
    <property type="entry name" value="TPR-like"/>
    <property type="match status" value="1"/>
</dbReference>
<dbReference type="OrthoDB" id="2124108at2759"/>
<dbReference type="AlphaFoldDB" id="A0A9W8EJW8"/>
<dbReference type="InterPro" id="IPR011990">
    <property type="entry name" value="TPR-like_helical_dom_sf"/>
</dbReference>
<dbReference type="EMBL" id="JANBQF010000174">
    <property type="protein sequence ID" value="KAJ2004126.1"/>
    <property type="molecule type" value="Genomic_DNA"/>
</dbReference>
<organism evidence="1 2">
    <name type="scientific">Coemansia thaxteri</name>
    <dbReference type="NCBI Taxonomy" id="2663907"/>
    <lineage>
        <taxon>Eukaryota</taxon>
        <taxon>Fungi</taxon>
        <taxon>Fungi incertae sedis</taxon>
        <taxon>Zoopagomycota</taxon>
        <taxon>Kickxellomycotina</taxon>
        <taxon>Kickxellomycetes</taxon>
        <taxon>Kickxellales</taxon>
        <taxon>Kickxellaceae</taxon>
        <taxon>Coemansia</taxon>
    </lineage>
</organism>
<keyword evidence="2" id="KW-1185">Reference proteome</keyword>
<protein>
    <submittedName>
        <fullName evidence="1">Uncharacterized protein</fullName>
    </submittedName>
</protein>
<comment type="caution">
    <text evidence="1">The sequence shown here is derived from an EMBL/GenBank/DDBJ whole genome shotgun (WGS) entry which is preliminary data.</text>
</comment>
<reference evidence="1" key="1">
    <citation type="submission" date="2022-07" db="EMBL/GenBank/DDBJ databases">
        <title>Phylogenomic reconstructions and comparative analyses of Kickxellomycotina fungi.</title>
        <authorList>
            <person name="Reynolds N.K."/>
            <person name="Stajich J.E."/>
            <person name="Barry K."/>
            <person name="Grigoriev I.V."/>
            <person name="Crous P."/>
            <person name="Smith M.E."/>
        </authorList>
    </citation>
    <scope>NUCLEOTIDE SEQUENCE</scope>
    <source>
        <strain evidence="1">IMI 214461</strain>
    </source>
</reference>
<accession>A0A9W8EJW8</accession>
<gene>
    <name evidence="1" type="ORF">H4R26_002684</name>
</gene>
<dbReference type="Gene3D" id="1.25.40.10">
    <property type="entry name" value="Tetratricopeptide repeat domain"/>
    <property type="match status" value="1"/>
</dbReference>
<name>A0A9W8EJW8_9FUNG</name>
<sequence length="342" mass="38849">MEGTEAVDDIHGFFQFANDSDSDGDDGLFAKPKQRAAEFDASKIEYTPRMDEDGWFDRSHALSVAEWLEMRTGLEELTFTTQRLYFKKEYSRAADLCRQAVPLYVDKNSSNLRVASIRELLEIGAKSAMKVDDLENVEFFYGWYVQCGGNNPGYNYFQAEALTKLGRLDQALDQYIRYLEQRRHDAQIWELIGGLLVAIGEKRMCKNVPQVLWWRLALGALVFSHWIALPNKGWRSDELAERRRQAHATRLISQAVNVLDKVEPNAASLARCGSMREDAIWQKCKAESTLDELGQQLLLHECAEPLATSIKWVISRLSLGSQDGGVLDGDDDDDEDRNVAEL</sequence>
<evidence type="ECO:0000313" key="1">
    <source>
        <dbReference type="EMBL" id="KAJ2004126.1"/>
    </source>
</evidence>
<proteinExistence type="predicted"/>
<dbReference type="Proteomes" id="UP001150907">
    <property type="component" value="Unassembled WGS sequence"/>
</dbReference>
<evidence type="ECO:0000313" key="2">
    <source>
        <dbReference type="Proteomes" id="UP001150907"/>
    </source>
</evidence>